<organism evidence="3 4">
    <name type="scientific">Fibrella rubiginis</name>
    <dbReference type="NCBI Taxonomy" id="2817060"/>
    <lineage>
        <taxon>Bacteria</taxon>
        <taxon>Pseudomonadati</taxon>
        <taxon>Bacteroidota</taxon>
        <taxon>Cytophagia</taxon>
        <taxon>Cytophagales</taxon>
        <taxon>Spirosomataceae</taxon>
        <taxon>Fibrella</taxon>
    </lineage>
</organism>
<evidence type="ECO:0000313" key="4">
    <source>
        <dbReference type="Proteomes" id="UP000664034"/>
    </source>
</evidence>
<reference evidence="3" key="1">
    <citation type="submission" date="2021-03" db="EMBL/GenBank/DDBJ databases">
        <title>Fibrella sp. HMF5335 genome sequencing and assembly.</title>
        <authorList>
            <person name="Kang H."/>
            <person name="Kim H."/>
            <person name="Bae S."/>
            <person name="Joh K."/>
        </authorList>
    </citation>
    <scope>NUCLEOTIDE SEQUENCE</scope>
    <source>
        <strain evidence="3">HMF5335</strain>
    </source>
</reference>
<dbReference type="EMBL" id="JAFMYV010000002">
    <property type="protein sequence ID" value="MBO0935657.1"/>
    <property type="molecule type" value="Genomic_DNA"/>
</dbReference>
<protein>
    <submittedName>
        <fullName evidence="3">DUF1911 domain-containing protein</fullName>
    </submittedName>
</protein>
<feature type="domain" description="PoNi N-terminal" evidence="1">
    <location>
        <begin position="73"/>
        <end position="155"/>
    </location>
</feature>
<dbReference type="InterPro" id="IPR015025">
    <property type="entry name" value="PoNi_C"/>
</dbReference>
<dbReference type="AlphaFoldDB" id="A0A939GFP0"/>
<sequence>MKNIANKVIVWIKEKMNFFNKSSSPIEPAKQSATQTRLGVREPYFYKEYYDEVMIKLILFTENIEKQYRQLIAERGPEFDGFKTSEFMLADDRIIKLTIAYSRGDEISSLIPVYNQAVNHFIKSWQADYIYNHVLRIISLGWLLDQHGESLRRVAALLVREQFEDAVIGYMLRPIDSQITVPNQVMFPDDKGLVLLQSITQNTSQEAAIKLKNYLEEHWYTADNLSTRFNSHKKSSGGHIGYWSFEAGAITKIMGLDDSSFKDNPFYPYDLVHWQDGL</sequence>
<name>A0A939GFP0_9BACT</name>
<dbReference type="SUPFAM" id="SSF140731">
    <property type="entry name" value="PA2201 C-terminal domain-like"/>
    <property type="match status" value="1"/>
</dbReference>
<evidence type="ECO:0000259" key="1">
    <source>
        <dbReference type="Pfam" id="PF08928"/>
    </source>
</evidence>
<dbReference type="Pfam" id="PF08928">
    <property type="entry name" value="PoNi_N"/>
    <property type="match status" value="1"/>
</dbReference>
<dbReference type="InterPro" id="IPR015024">
    <property type="entry name" value="PoNi_N"/>
</dbReference>
<comment type="caution">
    <text evidence="3">The sequence shown here is derived from an EMBL/GenBank/DDBJ whole genome shotgun (WGS) entry which is preliminary data.</text>
</comment>
<dbReference type="Proteomes" id="UP000664034">
    <property type="component" value="Unassembled WGS sequence"/>
</dbReference>
<evidence type="ECO:0000313" key="3">
    <source>
        <dbReference type="EMBL" id="MBO0935657.1"/>
    </source>
</evidence>
<proteinExistence type="predicted"/>
<accession>A0A939GFP0</accession>
<keyword evidence="4" id="KW-1185">Reference proteome</keyword>
<feature type="domain" description="PoNi C-terminal" evidence="2">
    <location>
        <begin position="182"/>
        <end position="271"/>
    </location>
</feature>
<dbReference type="RefSeq" id="WP_207363227.1">
    <property type="nucleotide sequence ID" value="NZ_JAFMYV010000002.1"/>
</dbReference>
<dbReference type="InterPro" id="IPR028983">
    <property type="entry name" value="PA2201-like_C"/>
</dbReference>
<dbReference type="Gene3D" id="1.10.3920.10">
    <property type="entry name" value="PA2201 C-terminal domain-like"/>
    <property type="match status" value="1"/>
</dbReference>
<evidence type="ECO:0000259" key="2">
    <source>
        <dbReference type="Pfam" id="PF08929"/>
    </source>
</evidence>
<dbReference type="Pfam" id="PF08929">
    <property type="entry name" value="PoNi_C"/>
    <property type="match status" value="1"/>
</dbReference>
<gene>
    <name evidence="3" type="ORF">J2I47_03765</name>
</gene>